<reference evidence="1 3" key="1">
    <citation type="submission" date="2014-04" db="EMBL/GenBank/DDBJ databases">
        <authorList>
            <person name="Bishop-Lilly K.A."/>
            <person name="Broomall S.M."/>
            <person name="Chain P.S."/>
            <person name="Chertkov O."/>
            <person name="Coyne S.R."/>
            <person name="Daligault H.E."/>
            <person name="Davenport K.W."/>
            <person name="Erkkila T."/>
            <person name="Frey K.G."/>
            <person name="Gibbons H.S."/>
            <person name="Gu W."/>
            <person name="Jaissle J."/>
            <person name="Johnson S.L."/>
            <person name="Koroleva G.I."/>
            <person name="Ladner J.T."/>
            <person name="Lo C.-C."/>
            <person name="Minogue T.D."/>
            <person name="Munk C."/>
            <person name="Palacios G.F."/>
            <person name="Redden C.L."/>
            <person name="Rosenzweig C.N."/>
            <person name="Scholz M.B."/>
            <person name="Teshima H."/>
            <person name="Xu Y."/>
        </authorList>
    </citation>
    <scope>NUCLEOTIDE SEQUENCE [LARGE SCALE GENOMIC DNA]</scope>
    <source>
        <strain evidence="1 3">8244</strain>
    </source>
</reference>
<comment type="caution">
    <text evidence="1">The sequence shown here is derived from an EMBL/GenBank/DDBJ whole genome shotgun (WGS) entry which is preliminary data.</text>
</comment>
<dbReference type="OrthoDB" id="2680365at2"/>
<dbReference type="Proteomes" id="UP000029278">
    <property type="component" value="Unassembled WGS sequence"/>
</dbReference>
<evidence type="ECO:0000313" key="2">
    <source>
        <dbReference type="EMBL" id="MUG21042.1"/>
    </source>
</evidence>
<dbReference type="EMBL" id="WNZZ01000001">
    <property type="protein sequence ID" value="MUG21042.1"/>
    <property type="molecule type" value="Genomic_DNA"/>
</dbReference>
<evidence type="ECO:0008006" key="5">
    <source>
        <dbReference type="Google" id="ProtNLM"/>
    </source>
</evidence>
<evidence type="ECO:0000313" key="3">
    <source>
        <dbReference type="Proteomes" id="UP000029278"/>
    </source>
</evidence>
<protein>
    <recommendedName>
        <fullName evidence="5">Spore germination gerPA/gerPF family protein</fullName>
    </recommendedName>
</protein>
<dbReference type="Proteomes" id="UP000442469">
    <property type="component" value="Unassembled WGS sequence"/>
</dbReference>
<accession>A0A090Y7Z0</accession>
<keyword evidence="3" id="KW-1185">Reference proteome</keyword>
<sequence length="78" mass="8546">MNKNFSPMFVNVFAFKVNTLDRASSLSLGSTLQEDVLVSTKRSQGVESMGDLSPFYLTFTNIMDADLLDSNTSKSSVV</sequence>
<dbReference type="STRING" id="44252.DJ90_1298"/>
<evidence type="ECO:0000313" key="1">
    <source>
        <dbReference type="EMBL" id="KFM94316.1"/>
    </source>
</evidence>
<dbReference type="RefSeq" id="WP_036618569.1">
    <property type="nucleotide sequence ID" value="NZ_CP086393.1"/>
</dbReference>
<gene>
    <name evidence="1" type="ORF">DJ90_1298</name>
    <name evidence="2" type="ORF">GNQ08_01165</name>
</gene>
<proteinExistence type="predicted"/>
<dbReference type="EMBL" id="JMQA01000047">
    <property type="protein sequence ID" value="KFM94316.1"/>
    <property type="molecule type" value="Genomic_DNA"/>
</dbReference>
<organism evidence="1 3">
    <name type="scientific">Paenibacillus macerans</name>
    <name type="common">Bacillus macerans</name>
    <dbReference type="NCBI Taxonomy" id="44252"/>
    <lineage>
        <taxon>Bacteria</taxon>
        <taxon>Bacillati</taxon>
        <taxon>Bacillota</taxon>
        <taxon>Bacilli</taxon>
        <taxon>Bacillales</taxon>
        <taxon>Paenibacillaceae</taxon>
        <taxon>Paenibacillus</taxon>
    </lineage>
</organism>
<name>A0A090Y7Z0_PAEMA</name>
<evidence type="ECO:0000313" key="4">
    <source>
        <dbReference type="Proteomes" id="UP000442469"/>
    </source>
</evidence>
<reference evidence="2 4" key="2">
    <citation type="submission" date="2019-11" db="EMBL/GenBank/DDBJ databases">
        <title>Draft genome sequences of five Paenibacillus species of dairy origin.</title>
        <authorList>
            <person name="Olajide A.M."/>
            <person name="Chen S."/>
            <person name="Lapointe G."/>
        </authorList>
    </citation>
    <scope>NUCLEOTIDE SEQUENCE [LARGE SCALE GENOMIC DNA]</scope>
    <source>
        <strain evidence="2 4">3CT49</strain>
    </source>
</reference>
<dbReference type="AlphaFoldDB" id="A0A090Y7Z0"/>
<dbReference type="PATRIC" id="fig|44252.3.peg.5583"/>
<dbReference type="GeneID" id="77010674"/>
<dbReference type="HOGENOM" id="CLU_198035_0_0_9"/>